<evidence type="ECO:0000259" key="2">
    <source>
        <dbReference type="SMART" id="SM00093"/>
    </source>
</evidence>
<dbReference type="SUPFAM" id="SSF56574">
    <property type="entry name" value="Serpins"/>
    <property type="match status" value="1"/>
</dbReference>
<dbReference type="KEGG" id="vg:65103227"/>
<protein>
    <recommendedName>
        <fullName evidence="2">Serpin domain-containing protein</fullName>
    </recommendedName>
</protein>
<dbReference type="EMBL" id="MN803438">
    <property type="protein sequence ID" value="QHR78494.1"/>
    <property type="molecule type" value="Genomic_DNA"/>
</dbReference>
<comment type="similarity">
    <text evidence="1">Belongs to the serpin family. Poxviruses subfamily.</text>
</comment>
<dbReference type="GO" id="GO:0004867">
    <property type="term" value="F:serine-type endopeptidase inhibitor activity"/>
    <property type="evidence" value="ECO:0007669"/>
    <property type="project" value="InterPro"/>
</dbReference>
<dbReference type="PANTHER" id="PTHR11461">
    <property type="entry name" value="SERINE PROTEASE INHIBITOR, SERPIN"/>
    <property type="match status" value="1"/>
</dbReference>
<sequence length="286" mass="32805">MLTFVLDHLPKDENSCMSPEGITQLLEIISNGFVQAKKYISTHIFVSPIYFDFWKKSNDIEKLDFKAENAVDVINLWVKNATEGKIVNLYDKIPEEIKAAVVNVVYFKAMWKTPFNDSFFLPFFLTPDCKIEVETMVCDGLFMVSDDLTTIRLPYKDSEAVMIIFMNEITPEKSMTFKFIRLTMPKFTFEKEYILSDALSNALSIDLKVFTPTRDNNLFLTEIKQKTHIKVDENGTEAAVATSCLVSDCIGVLPDYTVKVNKPFMYLIKENENILFVGKCIDPRVN</sequence>
<dbReference type="SMART" id="SM00093">
    <property type="entry name" value="SERPIN"/>
    <property type="match status" value="1"/>
</dbReference>
<dbReference type="GO" id="GO:0005615">
    <property type="term" value="C:extracellular space"/>
    <property type="evidence" value="ECO:0007669"/>
    <property type="project" value="InterPro"/>
</dbReference>
<dbReference type="InterPro" id="IPR000215">
    <property type="entry name" value="Serpin_fam"/>
</dbReference>
<organism evidence="3 4">
    <name type="scientific">Lymphocystis disease virus 4</name>
    <dbReference type="NCBI Taxonomy" id="2704413"/>
    <lineage>
        <taxon>Viruses</taxon>
        <taxon>Varidnaviria</taxon>
        <taxon>Bamfordvirae</taxon>
        <taxon>Nucleocytoviricota</taxon>
        <taxon>Megaviricetes</taxon>
        <taxon>Pimascovirales</taxon>
        <taxon>Pimascovirales incertae sedis</taxon>
        <taxon>Iridoviridae</taxon>
        <taxon>Alphairidovirinae</taxon>
        <taxon>Lymphocystivirus</taxon>
        <taxon>Lymphocystivirus micropogonias1</taxon>
    </lineage>
</organism>
<dbReference type="Gene3D" id="3.30.497.10">
    <property type="entry name" value="Antithrombin, subunit I, domain 2"/>
    <property type="match status" value="2"/>
</dbReference>
<dbReference type="PANTHER" id="PTHR11461:SF211">
    <property type="entry name" value="GH10112P-RELATED"/>
    <property type="match status" value="1"/>
</dbReference>
<dbReference type="RefSeq" id="YP_010087894.1">
    <property type="nucleotide sequence ID" value="NC_055603.1"/>
</dbReference>
<evidence type="ECO:0000313" key="4">
    <source>
        <dbReference type="Proteomes" id="UP000678193"/>
    </source>
</evidence>
<dbReference type="Proteomes" id="UP000678193">
    <property type="component" value="Segment"/>
</dbReference>
<dbReference type="GeneID" id="65103227"/>
<accession>A0A6B9XL91</accession>
<dbReference type="InterPro" id="IPR023795">
    <property type="entry name" value="Serpin_CS"/>
</dbReference>
<dbReference type="InterPro" id="IPR023796">
    <property type="entry name" value="Serpin_dom"/>
</dbReference>
<reference evidence="3" key="1">
    <citation type="journal article" date="2020" name="Arch. Virol.">
        <title>Complete genome sequence and analysis of a novel lymphocystivirus detected in whitemouth croaker (Micropogonias furnieri): lymphocystis disease virus 4.</title>
        <authorList>
            <person name="Doszpoly A."/>
            <person name="Kajan G.L."/>
            <person name="Puentes R."/>
            <person name="Perretta A."/>
        </authorList>
    </citation>
    <scope>NUCLEOTIDE SEQUENCE</scope>
    <source>
        <strain evidence="3">LCDV-WC</strain>
    </source>
</reference>
<proteinExistence type="inferred from homology"/>
<evidence type="ECO:0000313" key="3">
    <source>
        <dbReference type="EMBL" id="QHR78494.1"/>
    </source>
</evidence>
<name>A0A6B9XL91_9VIRU</name>
<dbReference type="InterPro" id="IPR036186">
    <property type="entry name" value="Serpin_sf"/>
</dbReference>
<dbReference type="InterPro" id="IPR042178">
    <property type="entry name" value="Serpin_sf_1"/>
</dbReference>
<dbReference type="Pfam" id="PF00079">
    <property type="entry name" value="Serpin"/>
    <property type="match status" value="1"/>
</dbReference>
<evidence type="ECO:0000256" key="1">
    <source>
        <dbReference type="ARBA" id="ARBA00008009"/>
    </source>
</evidence>
<dbReference type="PROSITE" id="PS00284">
    <property type="entry name" value="SERPIN"/>
    <property type="match status" value="1"/>
</dbReference>
<keyword evidence="4" id="KW-1185">Reference proteome</keyword>
<feature type="domain" description="Serpin" evidence="2">
    <location>
        <begin position="2"/>
        <end position="283"/>
    </location>
</feature>